<dbReference type="AlphaFoldDB" id="C0P8W4"/>
<organism evidence="2">
    <name type="scientific">Zea mays</name>
    <name type="common">Maize</name>
    <dbReference type="NCBI Taxonomy" id="4577"/>
    <lineage>
        <taxon>Eukaryota</taxon>
        <taxon>Viridiplantae</taxon>
        <taxon>Streptophyta</taxon>
        <taxon>Embryophyta</taxon>
        <taxon>Tracheophyta</taxon>
        <taxon>Spermatophyta</taxon>
        <taxon>Magnoliopsida</taxon>
        <taxon>Liliopsida</taxon>
        <taxon>Poales</taxon>
        <taxon>Poaceae</taxon>
        <taxon>PACMAD clade</taxon>
        <taxon>Panicoideae</taxon>
        <taxon>Andropogonodae</taxon>
        <taxon>Andropogoneae</taxon>
        <taxon>Tripsacinae</taxon>
        <taxon>Zea</taxon>
    </lineage>
</organism>
<keyword evidence="1" id="KW-0732">Signal</keyword>
<sequence>MYSRSHFAMLLLLQSSVASSSVIAMPLLHDRQPTCVSIVIPGLAKSDIVAHHGSIDSSSSVSSPRLGQALRF</sequence>
<feature type="signal peptide" evidence="1">
    <location>
        <begin position="1"/>
        <end position="24"/>
    </location>
</feature>
<name>C0P8W4_MAIZE</name>
<accession>C0P8W4</accession>
<reference evidence="2" key="1">
    <citation type="journal article" date="2009" name="PLoS Genet.">
        <title>Sequencing, mapping, and analysis of 27,455 maize full-length cDNAs.</title>
        <authorList>
            <person name="Soderlund C."/>
            <person name="Descour A."/>
            <person name="Kudrna D."/>
            <person name="Bomhoff M."/>
            <person name="Boyd L."/>
            <person name="Currie J."/>
            <person name="Angelova A."/>
            <person name="Collura K."/>
            <person name="Wissotski M."/>
            <person name="Ashley E."/>
            <person name="Morrow D."/>
            <person name="Fernandes J."/>
            <person name="Walbot V."/>
            <person name="Yu Y."/>
        </authorList>
    </citation>
    <scope>NUCLEOTIDE SEQUENCE</scope>
    <source>
        <strain evidence="2">B73</strain>
    </source>
</reference>
<evidence type="ECO:0000256" key="1">
    <source>
        <dbReference type="SAM" id="SignalP"/>
    </source>
</evidence>
<evidence type="ECO:0008006" key="3">
    <source>
        <dbReference type="Google" id="ProtNLM"/>
    </source>
</evidence>
<feature type="chain" id="PRO_5010109476" description="Secreted protein" evidence="1">
    <location>
        <begin position="25"/>
        <end position="72"/>
    </location>
</feature>
<dbReference type="EMBL" id="BT064733">
    <property type="protein sequence ID" value="ACN30609.1"/>
    <property type="molecule type" value="mRNA"/>
</dbReference>
<dbReference type="EMBL" id="BT084743">
    <property type="protein sequence ID" value="ACR35096.1"/>
    <property type="molecule type" value="mRNA"/>
</dbReference>
<protein>
    <recommendedName>
        <fullName evidence="3">Secreted protein</fullName>
    </recommendedName>
</protein>
<proteinExistence type="evidence at transcript level"/>
<evidence type="ECO:0000313" key="2">
    <source>
        <dbReference type="EMBL" id="ACN30609.1"/>
    </source>
</evidence>